<dbReference type="PANTHER" id="PTHR22692:SF33">
    <property type="entry name" value="MYOSIN"/>
    <property type="match status" value="1"/>
</dbReference>
<keyword evidence="2" id="KW-1185">Reference proteome</keyword>
<proteinExistence type="predicted"/>
<dbReference type="GO" id="GO:0005737">
    <property type="term" value="C:cytoplasm"/>
    <property type="evidence" value="ECO:0007669"/>
    <property type="project" value="UniProtKB-SubCell"/>
</dbReference>
<organism evidence="1 2">
    <name type="scientific">Glossina brevipalpis</name>
    <dbReference type="NCBI Taxonomy" id="37001"/>
    <lineage>
        <taxon>Eukaryota</taxon>
        <taxon>Metazoa</taxon>
        <taxon>Ecdysozoa</taxon>
        <taxon>Arthropoda</taxon>
        <taxon>Hexapoda</taxon>
        <taxon>Insecta</taxon>
        <taxon>Pterygota</taxon>
        <taxon>Neoptera</taxon>
        <taxon>Endopterygota</taxon>
        <taxon>Diptera</taxon>
        <taxon>Brachycera</taxon>
        <taxon>Muscomorpha</taxon>
        <taxon>Hippoboscoidea</taxon>
        <taxon>Glossinidae</taxon>
        <taxon>Glossina</taxon>
    </lineage>
</organism>
<dbReference type="PANTHER" id="PTHR22692">
    <property type="entry name" value="MYOSIN VII, XV"/>
    <property type="match status" value="1"/>
</dbReference>
<dbReference type="InterPro" id="IPR051567">
    <property type="entry name" value="Unconventional_Myosin_ATPase"/>
</dbReference>
<dbReference type="InterPro" id="IPR014352">
    <property type="entry name" value="FERM/acyl-CoA-bd_prot_sf"/>
</dbReference>
<dbReference type="SUPFAM" id="SSF47031">
    <property type="entry name" value="Second domain of FERM"/>
    <property type="match status" value="1"/>
</dbReference>
<evidence type="ECO:0000313" key="1">
    <source>
        <dbReference type="EnsemblMetazoa" id="GBRI028879-PA"/>
    </source>
</evidence>
<dbReference type="Gene3D" id="1.20.80.10">
    <property type="match status" value="2"/>
</dbReference>
<dbReference type="STRING" id="37001.A0A1A9WQY3"/>
<reference evidence="1" key="2">
    <citation type="submission" date="2020-05" db="UniProtKB">
        <authorList>
            <consortium name="EnsemblMetazoa"/>
        </authorList>
    </citation>
    <scope>IDENTIFICATION</scope>
    <source>
        <strain evidence="1">IAEA</strain>
    </source>
</reference>
<sequence>MATNLIYQQVVRDVKFGEYRCDKIEEDLAMIAAQQYIIEYIKQLNEYKKCYYMKEKLAALKIKEDIVSYAKYKWPLLFSRFHEAYRNSGPNLVKNDVITAVN</sequence>
<dbReference type="AlphaFoldDB" id="A0A1A9WQY3"/>
<protein>
    <submittedName>
        <fullName evidence="1">Uncharacterized protein</fullName>
    </submittedName>
</protein>
<name>A0A1A9WQY3_9MUSC</name>
<dbReference type="EnsemblMetazoa" id="GBRI028879-RA">
    <property type="protein sequence ID" value="GBRI028879-PA"/>
    <property type="gene ID" value="GBRI028879"/>
</dbReference>
<dbReference type="InterPro" id="IPR019748">
    <property type="entry name" value="FERM_central"/>
</dbReference>
<dbReference type="CDD" id="cd14473">
    <property type="entry name" value="FERM_B-lobe"/>
    <property type="match status" value="1"/>
</dbReference>
<reference evidence="2" key="1">
    <citation type="submission" date="2014-03" db="EMBL/GenBank/DDBJ databases">
        <authorList>
            <person name="Aksoy S."/>
            <person name="Warren W."/>
            <person name="Wilson R.K."/>
        </authorList>
    </citation>
    <scope>NUCLEOTIDE SEQUENCE [LARGE SCALE GENOMIC DNA]</scope>
    <source>
        <strain evidence="2">IAEA</strain>
    </source>
</reference>
<dbReference type="Proteomes" id="UP000091820">
    <property type="component" value="Unassembled WGS sequence"/>
</dbReference>
<dbReference type="InterPro" id="IPR035963">
    <property type="entry name" value="FERM_2"/>
</dbReference>
<evidence type="ECO:0000313" key="2">
    <source>
        <dbReference type="Proteomes" id="UP000091820"/>
    </source>
</evidence>
<dbReference type="VEuPathDB" id="VectorBase:GBRI028879"/>
<accession>A0A1A9WQY3</accession>